<reference evidence="2 4" key="1">
    <citation type="submission" date="2018-10" db="EMBL/GenBank/DDBJ databases">
        <title>Genomic Encyclopedia of Archaeal and Bacterial Type Strains, Phase II (KMG-II): from individual species to whole genera.</title>
        <authorList>
            <person name="Goeker M."/>
        </authorList>
    </citation>
    <scope>NUCLEOTIDE SEQUENCE [LARGE SCALE GENOMIC DNA]</scope>
    <source>
        <strain evidence="2 4">DSM 19624</strain>
    </source>
</reference>
<dbReference type="RefSeq" id="WP_121284552.1">
    <property type="nucleotide sequence ID" value="NZ_RCCK01000011.1"/>
</dbReference>
<dbReference type="CDD" id="cd00093">
    <property type="entry name" value="HTH_XRE"/>
    <property type="match status" value="1"/>
</dbReference>
<protein>
    <submittedName>
        <fullName evidence="2">Helix-turn-helix protein</fullName>
    </submittedName>
    <submittedName>
        <fullName evidence="3">XRE family transcriptional regulator</fullName>
    </submittedName>
</protein>
<dbReference type="InterPro" id="IPR001387">
    <property type="entry name" value="Cro/C1-type_HTH"/>
</dbReference>
<sequence length="72" mass="8443">MNEIRYKKVSEKIRIVRLTLGYSQEYMAQELGISQNVYSKNERNIKDAPLERVVQIFEILNLSIAQVITEQV</sequence>
<dbReference type="Pfam" id="PF01381">
    <property type="entry name" value="HTH_3"/>
    <property type="match status" value="1"/>
</dbReference>
<evidence type="ECO:0000259" key="1">
    <source>
        <dbReference type="PROSITE" id="PS50943"/>
    </source>
</evidence>
<dbReference type="AlphaFoldDB" id="A0A497Y4J6"/>
<proteinExistence type="predicted"/>
<evidence type="ECO:0000313" key="2">
    <source>
        <dbReference type="EMBL" id="RLJ77831.1"/>
    </source>
</evidence>
<evidence type="ECO:0000313" key="4">
    <source>
        <dbReference type="Proteomes" id="UP000273898"/>
    </source>
</evidence>
<dbReference type="EMBL" id="SOPX01000001">
    <property type="protein sequence ID" value="TFB32979.1"/>
    <property type="molecule type" value="Genomic_DNA"/>
</dbReference>
<dbReference type="SUPFAM" id="SSF47413">
    <property type="entry name" value="lambda repressor-like DNA-binding domains"/>
    <property type="match status" value="1"/>
</dbReference>
<dbReference type="PROSITE" id="PS50943">
    <property type="entry name" value="HTH_CROC1"/>
    <property type="match status" value="1"/>
</dbReference>
<keyword evidence="5" id="KW-1185">Reference proteome</keyword>
<gene>
    <name evidence="2" type="ORF">BCL90_2937</name>
    <name evidence="3" type="ORF">E3V97_02770</name>
</gene>
<evidence type="ECO:0000313" key="3">
    <source>
        <dbReference type="EMBL" id="TFB32979.1"/>
    </source>
</evidence>
<name>A0A497Y4J6_9SPHI</name>
<dbReference type="EMBL" id="RCCK01000011">
    <property type="protein sequence ID" value="RLJ77831.1"/>
    <property type="molecule type" value="Genomic_DNA"/>
</dbReference>
<dbReference type="Proteomes" id="UP000273898">
    <property type="component" value="Unassembled WGS sequence"/>
</dbReference>
<dbReference type="Proteomes" id="UP000297429">
    <property type="component" value="Unassembled WGS sequence"/>
</dbReference>
<comment type="caution">
    <text evidence="2">The sequence shown here is derived from an EMBL/GenBank/DDBJ whole genome shotgun (WGS) entry which is preliminary data.</text>
</comment>
<dbReference type="InterPro" id="IPR010982">
    <property type="entry name" value="Lambda_DNA-bd_dom_sf"/>
</dbReference>
<feature type="domain" description="HTH cro/C1-type" evidence="1">
    <location>
        <begin position="13"/>
        <end position="67"/>
    </location>
</feature>
<accession>A0A497Y4J6</accession>
<dbReference type="GO" id="GO:0003677">
    <property type="term" value="F:DNA binding"/>
    <property type="evidence" value="ECO:0007669"/>
    <property type="project" value="InterPro"/>
</dbReference>
<reference evidence="3 5" key="2">
    <citation type="submission" date="2019-03" db="EMBL/GenBank/DDBJ databases">
        <authorList>
            <person name="He R.-H."/>
        </authorList>
    </citation>
    <scope>NUCLEOTIDE SEQUENCE [LARGE SCALE GENOMIC DNA]</scope>
    <source>
        <strain evidence="3 5">DSM 19624</strain>
    </source>
</reference>
<dbReference type="Gene3D" id="1.10.260.40">
    <property type="entry name" value="lambda repressor-like DNA-binding domains"/>
    <property type="match status" value="1"/>
</dbReference>
<dbReference type="OrthoDB" id="1122522at2"/>
<dbReference type="SMART" id="SM00530">
    <property type="entry name" value="HTH_XRE"/>
    <property type="match status" value="1"/>
</dbReference>
<evidence type="ECO:0000313" key="5">
    <source>
        <dbReference type="Proteomes" id="UP000297429"/>
    </source>
</evidence>
<organism evidence="2 4">
    <name type="scientific">Pedobacter alluvionis</name>
    <dbReference type="NCBI Taxonomy" id="475253"/>
    <lineage>
        <taxon>Bacteria</taxon>
        <taxon>Pseudomonadati</taxon>
        <taxon>Bacteroidota</taxon>
        <taxon>Sphingobacteriia</taxon>
        <taxon>Sphingobacteriales</taxon>
        <taxon>Sphingobacteriaceae</taxon>
        <taxon>Pedobacter</taxon>
    </lineage>
</organism>